<reference evidence="2 3" key="1">
    <citation type="submission" date="2016-11" db="EMBL/GenBank/DDBJ databases">
        <title>Sphingorhabdus sp. LPB0140, isolated from marine environment.</title>
        <authorList>
            <person name="Kim E."/>
            <person name="Yi H."/>
        </authorList>
    </citation>
    <scope>NUCLEOTIDE SEQUENCE [LARGE SCALE GENOMIC DNA]</scope>
    <source>
        <strain evidence="2 3">LPB0140</strain>
    </source>
</reference>
<dbReference type="Proteomes" id="UP000242561">
    <property type="component" value="Chromosome"/>
</dbReference>
<organism evidence="2 3">
    <name type="scientific">Sphingorhabdus lutea</name>
    <dbReference type="NCBI Taxonomy" id="1913578"/>
    <lineage>
        <taxon>Bacteria</taxon>
        <taxon>Pseudomonadati</taxon>
        <taxon>Pseudomonadota</taxon>
        <taxon>Alphaproteobacteria</taxon>
        <taxon>Sphingomonadales</taxon>
        <taxon>Sphingomonadaceae</taxon>
        <taxon>Sphingorhabdus</taxon>
    </lineage>
</organism>
<dbReference type="PANTHER" id="PTHR12461">
    <property type="entry name" value="HYPOXIA-INDUCIBLE FACTOR 1 ALPHA INHIBITOR-RELATED"/>
    <property type="match status" value="1"/>
</dbReference>
<evidence type="ECO:0000313" key="3">
    <source>
        <dbReference type="Proteomes" id="UP000242561"/>
    </source>
</evidence>
<sequence length="336" mass="37986">MVQICPPQEIRICENISDEIFHNEIRTAHQPVILRGLVADWPAVHAAKMGDEAMAAYLNECGTTQPITALAAPPSAKGRFYYNDEMTGFNFITAKGNMAQFLQELLQENKKDEGFAMAVQSEILRIISPPFAMQNRLDLLPDVDARIWIGNKVRVATHFDLSENVACNVAGRRKFTLFPPDQLANLYLGPMELTPAGTPVSMVDPQHPDLGKYPRFAKAWEHVQTSILEAGDALYIPYGWWHAVDSLDSLNILVNYWWNNPHIKMASPYDALLHMIAAYRHLPDHQKQIWQNITNNYVFSKNDVAAHLPEQSKGMLANYSPLLIENMINHLKRSIA</sequence>
<dbReference type="AlphaFoldDB" id="A0A1L3JB18"/>
<dbReference type="InterPro" id="IPR014710">
    <property type="entry name" value="RmlC-like_jellyroll"/>
</dbReference>
<dbReference type="Pfam" id="PF13621">
    <property type="entry name" value="Cupin_8"/>
    <property type="match status" value="1"/>
</dbReference>
<dbReference type="SMART" id="SM00558">
    <property type="entry name" value="JmjC"/>
    <property type="match status" value="1"/>
</dbReference>
<evidence type="ECO:0000313" key="2">
    <source>
        <dbReference type="EMBL" id="APG62321.1"/>
    </source>
</evidence>
<feature type="domain" description="JmjC" evidence="1">
    <location>
        <begin position="118"/>
        <end position="273"/>
    </location>
</feature>
<keyword evidence="3" id="KW-1185">Reference proteome</keyword>
<proteinExistence type="predicted"/>
<dbReference type="InterPro" id="IPR041667">
    <property type="entry name" value="Cupin_8"/>
</dbReference>
<dbReference type="RefSeq" id="WP_072558972.1">
    <property type="nucleotide sequence ID" value="NZ_CP018154.1"/>
</dbReference>
<dbReference type="OrthoDB" id="479699at2"/>
<dbReference type="KEGG" id="sphl:LPB140_05355"/>
<evidence type="ECO:0000259" key="1">
    <source>
        <dbReference type="PROSITE" id="PS51184"/>
    </source>
</evidence>
<dbReference type="InterPro" id="IPR003347">
    <property type="entry name" value="JmjC_dom"/>
</dbReference>
<dbReference type="Gene3D" id="2.60.120.10">
    <property type="entry name" value="Jelly Rolls"/>
    <property type="match status" value="1"/>
</dbReference>
<dbReference type="SUPFAM" id="SSF51197">
    <property type="entry name" value="Clavaminate synthase-like"/>
    <property type="match status" value="1"/>
</dbReference>
<name>A0A1L3JB18_9SPHN</name>
<protein>
    <recommendedName>
        <fullName evidence="1">JmjC domain-containing protein</fullName>
    </recommendedName>
</protein>
<dbReference type="PROSITE" id="PS51184">
    <property type="entry name" value="JMJC"/>
    <property type="match status" value="1"/>
</dbReference>
<dbReference type="EMBL" id="CP018154">
    <property type="protein sequence ID" value="APG62321.1"/>
    <property type="molecule type" value="Genomic_DNA"/>
</dbReference>
<accession>A0A1L3JB18</accession>
<dbReference type="PANTHER" id="PTHR12461:SF105">
    <property type="entry name" value="HYPOXIA-INDUCIBLE FACTOR 1-ALPHA INHIBITOR"/>
    <property type="match status" value="1"/>
</dbReference>
<gene>
    <name evidence="2" type="ORF">LPB140_05355</name>
</gene>
<dbReference type="STRING" id="1913578.LPB140_05355"/>